<organism evidence="4 5">
    <name type="scientific">Alteromonas profundi</name>
    <dbReference type="NCBI Taxonomy" id="2696062"/>
    <lineage>
        <taxon>Bacteria</taxon>
        <taxon>Pseudomonadati</taxon>
        <taxon>Pseudomonadota</taxon>
        <taxon>Gammaproteobacteria</taxon>
        <taxon>Alteromonadales</taxon>
        <taxon>Alteromonadaceae</taxon>
        <taxon>Alteromonas/Salinimonas group</taxon>
        <taxon>Alteromonas</taxon>
    </lineage>
</organism>
<dbReference type="InterPro" id="IPR007428">
    <property type="entry name" value="MlaA"/>
</dbReference>
<dbReference type="PANTHER" id="PTHR30035:SF3">
    <property type="entry name" value="INTERMEMBRANE PHOSPHOLIPID TRANSPORT SYSTEM LIPOPROTEIN MLAA"/>
    <property type="match status" value="1"/>
</dbReference>
<dbReference type="Pfam" id="PF04333">
    <property type="entry name" value="MlaA"/>
    <property type="match status" value="1"/>
</dbReference>
<evidence type="ECO:0000256" key="2">
    <source>
        <dbReference type="ARBA" id="ARBA00022729"/>
    </source>
</evidence>
<dbReference type="PRINTS" id="PR01805">
    <property type="entry name" value="VACJLIPOPROT"/>
</dbReference>
<dbReference type="Proteomes" id="UP000470213">
    <property type="component" value="Unassembled WGS sequence"/>
</dbReference>
<proteinExistence type="inferred from homology"/>
<comment type="similarity">
    <text evidence="1">Belongs to the MlaA family.</text>
</comment>
<dbReference type="GO" id="GO:0120010">
    <property type="term" value="P:intermembrane phospholipid transfer"/>
    <property type="evidence" value="ECO:0007669"/>
    <property type="project" value="TreeGrafter"/>
</dbReference>
<dbReference type="AlphaFoldDB" id="A0A7X5LI23"/>
<keyword evidence="4" id="KW-0449">Lipoprotein</keyword>
<sequence>MINKSQWLVLSSVLFSVLLTGCATNNGAHQVNDSANQTQIDSADPRDPLEPINRVMWDFNWEVLDAYILRPVTVGYVTVMPQFARTGLLNAAENLQEPANMLNNMFQGKVDDGLDSLARFLINSSIGLFGTIDVATKIGIEQKEEEFGETLGTMGVGTGPFLMLPALGPNDPRSFTGEVVDGTVYPMAVINSQFAIARYLVSLLETRASLIDQESQIEQSVDDYAFIKNAYFENLAFKVSDGKSSEKAIDEEQLDDFAEFESMLDYEEYDEVESITDEVDKEQENENP</sequence>
<accession>A0A7X5LI23</accession>
<reference evidence="4 5" key="1">
    <citation type="submission" date="2020-01" db="EMBL/GenBank/DDBJ databases">
        <authorList>
            <person name="Chen J."/>
            <person name="Zhu S."/>
            <person name="Yang J."/>
        </authorList>
    </citation>
    <scope>NUCLEOTIDE SEQUENCE [LARGE SCALE GENOMIC DNA]</scope>
    <source>
        <strain evidence="4 5">345S023</strain>
    </source>
</reference>
<protein>
    <submittedName>
        <fullName evidence="4">VacJ family lipoprotein</fullName>
    </submittedName>
</protein>
<evidence type="ECO:0000256" key="3">
    <source>
        <dbReference type="SAM" id="SignalP"/>
    </source>
</evidence>
<evidence type="ECO:0000313" key="4">
    <source>
        <dbReference type="EMBL" id="NDV89750.1"/>
    </source>
</evidence>
<dbReference type="PROSITE" id="PS51257">
    <property type="entry name" value="PROKAR_LIPOPROTEIN"/>
    <property type="match status" value="1"/>
</dbReference>
<dbReference type="EMBL" id="JAAAWN010000001">
    <property type="protein sequence ID" value="NDV89750.1"/>
    <property type="molecule type" value="Genomic_DNA"/>
</dbReference>
<dbReference type="GO" id="GO:0016020">
    <property type="term" value="C:membrane"/>
    <property type="evidence" value="ECO:0007669"/>
    <property type="project" value="InterPro"/>
</dbReference>
<dbReference type="PANTHER" id="PTHR30035">
    <property type="entry name" value="LIPOPROTEIN VACJ-RELATED"/>
    <property type="match status" value="1"/>
</dbReference>
<name>A0A7X5LI23_9ALTE</name>
<feature type="signal peptide" evidence="3">
    <location>
        <begin position="1"/>
        <end position="25"/>
    </location>
</feature>
<evidence type="ECO:0000313" key="5">
    <source>
        <dbReference type="Proteomes" id="UP000470213"/>
    </source>
</evidence>
<dbReference type="RefSeq" id="WP_163083346.1">
    <property type="nucleotide sequence ID" value="NZ_JAAAWN010000001.1"/>
</dbReference>
<comment type="caution">
    <text evidence="4">The sequence shown here is derived from an EMBL/GenBank/DDBJ whole genome shotgun (WGS) entry which is preliminary data.</text>
</comment>
<feature type="chain" id="PRO_5030937167" evidence="3">
    <location>
        <begin position="26"/>
        <end position="288"/>
    </location>
</feature>
<evidence type="ECO:0000256" key="1">
    <source>
        <dbReference type="ARBA" id="ARBA00010634"/>
    </source>
</evidence>
<keyword evidence="2 3" id="KW-0732">Signal</keyword>
<keyword evidence="5" id="KW-1185">Reference proteome</keyword>
<gene>
    <name evidence="4" type="ORF">GTH32_00880</name>
</gene>